<dbReference type="InterPro" id="IPR004860">
    <property type="entry name" value="LAGLIDADG_dom"/>
</dbReference>
<feature type="transmembrane region" description="Helical" evidence="1">
    <location>
        <begin position="92"/>
        <end position="109"/>
    </location>
</feature>
<dbReference type="AlphaFoldDB" id="A0A7S8CU61"/>
<keyword evidence="4" id="KW-0378">Hydrolase</keyword>
<keyword evidence="1" id="KW-0812">Transmembrane</keyword>
<keyword evidence="4" id="KW-0540">Nuclease</keyword>
<proteinExistence type="predicted"/>
<name>A0A7S8CU61_9HYPO</name>
<dbReference type="Gene3D" id="3.10.28.10">
    <property type="entry name" value="Homing endonucleases"/>
    <property type="match status" value="1"/>
</dbReference>
<organism evidence="4">
    <name type="scientific">Ophiocordycipitaceae sp</name>
    <dbReference type="NCBI Taxonomy" id="1907519"/>
    <lineage>
        <taxon>Eukaryota</taxon>
        <taxon>Fungi</taxon>
        <taxon>Dikarya</taxon>
        <taxon>Ascomycota</taxon>
        <taxon>Pezizomycotina</taxon>
        <taxon>Sordariomycetes</taxon>
        <taxon>Hypocreomycetidae</taxon>
        <taxon>Hypocreales</taxon>
        <taxon>Ophiocordycipitaceae</taxon>
    </lineage>
</organism>
<reference evidence="4" key="1">
    <citation type="submission" date="2020-10" db="EMBL/GenBank/DDBJ databases">
        <title>Completion and Comparative analyses of mitochondrial genome of fungal endosymbiont species in Sogatella furicifera.</title>
        <authorList>
            <person name="Choi N."/>
            <person name="Xi H."/>
            <person name="Park J."/>
        </authorList>
    </citation>
    <scope>NUCLEOTIDE SEQUENCE</scope>
</reference>
<geneLocation type="mitochondrion" evidence="4"/>
<reference evidence="3" key="2">
    <citation type="journal article" date="2021" name="Int J Genomics">
        <title>A Comparative Analyses of the Complete Mitochondrial Genomes of Fungal Endosymbionts in Sogatella furcifera, White-Backed Planthoppers.</title>
        <authorList>
            <person name="Choi N.J."/>
            <person name="Xi H."/>
            <person name="Park J."/>
        </authorList>
    </citation>
    <scope>NUCLEOTIDE SEQUENCE</scope>
</reference>
<evidence type="ECO:0000259" key="2">
    <source>
        <dbReference type="Pfam" id="PF00961"/>
    </source>
</evidence>
<dbReference type="InterPro" id="IPR027434">
    <property type="entry name" value="Homing_endonucl"/>
</dbReference>
<sequence>MILFVKTFTRRGIPKSLISKQYRYNSSTNFVYPWWVTGFVDAEGCFAMSIFKSSTAKIGWTIEPITLHVRDVEFYKKLLFCRYNLELDLDQSLMLLLIILINILYKIFVKYLNKK</sequence>
<keyword evidence="1" id="KW-0472">Membrane</keyword>
<dbReference type="GO" id="GO:0004519">
    <property type="term" value="F:endonuclease activity"/>
    <property type="evidence" value="ECO:0007669"/>
    <property type="project" value="UniProtKB-KW"/>
</dbReference>
<dbReference type="SUPFAM" id="SSF55608">
    <property type="entry name" value="Homing endonucleases"/>
    <property type="match status" value="1"/>
</dbReference>
<keyword evidence="4" id="KW-0255">Endonuclease</keyword>
<evidence type="ECO:0000313" key="3">
    <source>
        <dbReference type="EMBL" id="DAJ12167.1"/>
    </source>
</evidence>
<feature type="domain" description="Homing endonuclease LAGLIDADG" evidence="2">
    <location>
        <begin position="37"/>
        <end position="77"/>
    </location>
</feature>
<accession>A0A7S8CU61</accession>
<evidence type="ECO:0000313" key="4">
    <source>
        <dbReference type="EMBL" id="QPC56065.1"/>
    </source>
</evidence>
<keyword evidence="1" id="KW-1133">Transmembrane helix</keyword>
<dbReference type="EMBL" id="BK059186">
    <property type="protein sequence ID" value="DAJ12167.1"/>
    <property type="molecule type" value="Genomic_DNA"/>
</dbReference>
<dbReference type="EMBL" id="MW115131">
    <property type="protein sequence ID" value="QPC56065.1"/>
    <property type="molecule type" value="Genomic_DNA"/>
</dbReference>
<keyword evidence="4" id="KW-0496">Mitochondrion</keyword>
<reference evidence="3" key="3">
    <citation type="submission" date="2021-05" db="EMBL/GenBank/DDBJ databases">
        <authorList>
            <person name="Choi N."/>
            <person name="Xi H."/>
            <person name="Park J."/>
        </authorList>
    </citation>
    <scope>NUCLEOTIDE SEQUENCE</scope>
</reference>
<protein>
    <submittedName>
        <fullName evidence="4">LAGLIDADG/HNH endonuclease</fullName>
    </submittedName>
</protein>
<dbReference type="Pfam" id="PF00961">
    <property type="entry name" value="LAGLIDADG_1"/>
    <property type="match status" value="1"/>
</dbReference>
<evidence type="ECO:0000256" key="1">
    <source>
        <dbReference type="SAM" id="Phobius"/>
    </source>
</evidence>